<keyword evidence="3" id="KW-1185">Reference proteome</keyword>
<dbReference type="Proteomes" id="UP001152798">
    <property type="component" value="Chromosome 1"/>
</dbReference>
<evidence type="ECO:0000313" key="2">
    <source>
        <dbReference type="EMBL" id="CAH1391101.1"/>
    </source>
</evidence>
<feature type="compositionally biased region" description="Low complexity" evidence="1">
    <location>
        <begin position="369"/>
        <end position="385"/>
    </location>
</feature>
<feature type="compositionally biased region" description="Polar residues" evidence="1">
    <location>
        <begin position="357"/>
        <end position="368"/>
    </location>
</feature>
<feature type="compositionally biased region" description="Basic residues" evidence="1">
    <location>
        <begin position="418"/>
        <end position="428"/>
    </location>
</feature>
<reference evidence="2" key="1">
    <citation type="submission" date="2022-01" db="EMBL/GenBank/DDBJ databases">
        <authorList>
            <person name="King R."/>
        </authorList>
    </citation>
    <scope>NUCLEOTIDE SEQUENCE</scope>
</reference>
<dbReference type="OrthoDB" id="6363430at2759"/>
<protein>
    <submittedName>
        <fullName evidence="2">Uncharacterized protein</fullName>
    </submittedName>
</protein>
<feature type="region of interest" description="Disordered" evidence="1">
    <location>
        <begin position="356"/>
        <end position="473"/>
    </location>
</feature>
<feature type="compositionally biased region" description="Polar residues" evidence="1">
    <location>
        <begin position="392"/>
        <end position="409"/>
    </location>
</feature>
<accession>A0A9P0EC26</accession>
<sequence length="491" mass="54779">MSPGMLRARRRDVCIKPNRVLDKSSSRGMIYENEELRLRTININAEIERGQSELKKLRRENEHLKREIWSLREELDRLEALLRQKEQEEEEEAETDVEDEEEDEEGEEERPPILLRVPRVAMEPDGLSVVPEESEDGGSTPEPQVYTCINPERGVEEYNGALPPCIRLNCVHPFTAAATLPQGLLNVTVMEVIEACEKMSTGVVGVRLLEGSVYISAKGKLELEQLLAQGISIRGEQLGLQDVSQGTVVLALSAIPHNAKDQDILRLLSQFGPVIGGLERRMYKGADTGEGLARIRLLASLPKRLFLEGAEISVRAVCHEELTKLSMHPHTVSKQPSNLFVKIDRKDSDLEVKFSESVKTGTTSTKNEPFTFPAPSTSTSAPSTPKMEERSQSTPVIANNCHGSAQSLRPHSDTEAKRPRRLNSRRAKSPSSSSEQDSPTKPQRRRPSTVVPDRERSNSLSSRASYRRKMSMTGRETGKLPWCACWGNGCI</sequence>
<dbReference type="EMBL" id="OV725077">
    <property type="protein sequence ID" value="CAH1391101.1"/>
    <property type="molecule type" value="Genomic_DNA"/>
</dbReference>
<dbReference type="AlphaFoldDB" id="A0A9P0EC26"/>
<feature type="compositionally biased region" description="Acidic residues" evidence="1">
    <location>
        <begin position="87"/>
        <end position="108"/>
    </location>
</feature>
<organism evidence="2 3">
    <name type="scientific">Nezara viridula</name>
    <name type="common">Southern green stink bug</name>
    <name type="synonym">Cimex viridulus</name>
    <dbReference type="NCBI Taxonomy" id="85310"/>
    <lineage>
        <taxon>Eukaryota</taxon>
        <taxon>Metazoa</taxon>
        <taxon>Ecdysozoa</taxon>
        <taxon>Arthropoda</taxon>
        <taxon>Hexapoda</taxon>
        <taxon>Insecta</taxon>
        <taxon>Pterygota</taxon>
        <taxon>Neoptera</taxon>
        <taxon>Paraneoptera</taxon>
        <taxon>Hemiptera</taxon>
        <taxon>Heteroptera</taxon>
        <taxon>Panheteroptera</taxon>
        <taxon>Pentatomomorpha</taxon>
        <taxon>Pentatomoidea</taxon>
        <taxon>Pentatomidae</taxon>
        <taxon>Pentatominae</taxon>
        <taxon>Nezara</taxon>
    </lineage>
</organism>
<gene>
    <name evidence="2" type="ORF">NEZAVI_LOCUS2184</name>
</gene>
<proteinExistence type="predicted"/>
<evidence type="ECO:0000256" key="1">
    <source>
        <dbReference type="SAM" id="MobiDB-lite"/>
    </source>
</evidence>
<evidence type="ECO:0000313" key="3">
    <source>
        <dbReference type="Proteomes" id="UP001152798"/>
    </source>
</evidence>
<name>A0A9P0EC26_NEZVI</name>
<feature type="region of interest" description="Disordered" evidence="1">
    <location>
        <begin position="85"/>
        <end position="115"/>
    </location>
</feature>